<sequence length="140" mass="14522">MLPPDGRRAARDQLVEALRPTQGMLAQISSDPVLAAGFEDPEVMAAVAEVAADPAALAKHRGNAKVMRFYAAMGGLVGGRLEEIGNSDGGSGKGGGSGGHPDKAGGRQVEAAVVPLARVAAAGGQHHQHQQQRMEVRWRE</sequence>
<evidence type="ECO:0000256" key="2">
    <source>
        <dbReference type="SAM" id="MobiDB-lite"/>
    </source>
</evidence>
<dbReference type="GeneID" id="25727116"/>
<evidence type="ECO:0000259" key="3">
    <source>
        <dbReference type="Pfam" id="PF17830"/>
    </source>
</evidence>
<dbReference type="RefSeq" id="XP_013905966.1">
    <property type="nucleotide sequence ID" value="XM_014050512.1"/>
</dbReference>
<dbReference type="KEGG" id="mng:MNEG_0998"/>
<feature type="domain" description="STI1/HOP DP" evidence="3">
    <location>
        <begin position="22"/>
        <end position="68"/>
    </location>
</feature>
<protein>
    <recommendedName>
        <fullName evidence="3">STI1/HOP DP domain-containing protein</fullName>
    </recommendedName>
</protein>
<keyword evidence="1" id="KW-0677">Repeat</keyword>
<feature type="region of interest" description="Disordered" evidence="2">
    <location>
        <begin position="81"/>
        <end position="110"/>
    </location>
</feature>
<feature type="compositionally biased region" description="Gly residues" evidence="2">
    <location>
        <begin position="87"/>
        <end position="99"/>
    </location>
</feature>
<dbReference type="Gene3D" id="1.10.260.100">
    <property type="match status" value="1"/>
</dbReference>
<evidence type="ECO:0000313" key="5">
    <source>
        <dbReference type="Proteomes" id="UP000054498"/>
    </source>
</evidence>
<evidence type="ECO:0000313" key="4">
    <source>
        <dbReference type="EMBL" id="KIZ06947.1"/>
    </source>
</evidence>
<keyword evidence="5" id="KW-1185">Reference proteome</keyword>
<dbReference type="Proteomes" id="UP000054498">
    <property type="component" value="Unassembled WGS sequence"/>
</dbReference>
<proteinExistence type="predicted"/>
<name>A0A0D2N3J5_9CHLO</name>
<dbReference type="OrthoDB" id="533763at2759"/>
<dbReference type="STRING" id="145388.A0A0D2N3J5"/>
<organism evidence="4 5">
    <name type="scientific">Monoraphidium neglectum</name>
    <dbReference type="NCBI Taxonomy" id="145388"/>
    <lineage>
        <taxon>Eukaryota</taxon>
        <taxon>Viridiplantae</taxon>
        <taxon>Chlorophyta</taxon>
        <taxon>core chlorophytes</taxon>
        <taxon>Chlorophyceae</taxon>
        <taxon>CS clade</taxon>
        <taxon>Sphaeropleales</taxon>
        <taxon>Selenastraceae</taxon>
        <taxon>Monoraphidium</taxon>
    </lineage>
</organism>
<dbReference type="InterPro" id="IPR041243">
    <property type="entry name" value="STI1/HOP_DP"/>
</dbReference>
<accession>A0A0D2N3J5</accession>
<dbReference type="Pfam" id="PF17830">
    <property type="entry name" value="STI1-HOP_DP"/>
    <property type="match status" value="1"/>
</dbReference>
<gene>
    <name evidence="4" type="ORF">MNEG_0998</name>
</gene>
<reference evidence="4 5" key="1">
    <citation type="journal article" date="2013" name="BMC Genomics">
        <title>Reconstruction of the lipid metabolism for the microalga Monoraphidium neglectum from its genome sequence reveals characteristics suitable for biofuel production.</title>
        <authorList>
            <person name="Bogen C."/>
            <person name="Al-Dilaimi A."/>
            <person name="Albersmeier A."/>
            <person name="Wichmann J."/>
            <person name="Grundmann M."/>
            <person name="Rupp O."/>
            <person name="Lauersen K.J."/>
            <person name="Blifernez-Klassen O."/>
            <person name="Kalinowski J."/>
            <person name="Goesmann A."/>
            <person name="Mussgnug J.H."/>
            <person name="Kruse O."/>
        </authorList>
    </citation>
    <scope>NUCLEOTIDE SEQUENCE [LARGE SCALE GENOMIC DNA]</scope>
    <source>
        <strain evidence="4 5">SAG 48.87</strain>
    </source>
</reference>
<evidence type="ECO:0000256" key="1">
    <source>
        <dbReference type="ARBA" id="ARBA00022737"/>
    </source>
</evidence>
<feature type="region of interest" description="Disordered" evidence="2">
    <location>
        <begin position="121"/>
        <end position="140"/>
    </location>
</feature>
<dbReference type="AlphaFoldDB" id="A0A0D2N3J5"/>
<dbReference type="EMBL" id="KK100312">
    <property type="protein sequence ID" value="KIZ06947.1"/>
    <property type="molecule type" value="Genomic_DNA"/>
</dbReference>